<evidence type="ECO:0000256" key="4">
    <source>
        <dbReference type="SAM" id="SignalP"/>
    </source>
</evidence>
<feature type="domain" description="LamG-like jellyroll fold" evidence="5">
    <location>
        <begin position="867"/>
        <end position="1009"/>
    </location>
</feature>
<name>A0A1N7GMF5_9ACTN</name>
<feature type="region of interest" description="Disordered" evidence="3">
    <location>
        <begin position="219"/>
        <end position="323"/>
    </location>
</feature>
<dbReference type="AlphaFoldDB" id="A0A1N7GMF5"/>
<dbReference type="SMART" id="SM00560">
    <property type="entry name" value="LamGL"/>
    <property type="match status" value="2"/>
</dbReference>
<dbReference type="Proteomes" id="UP000186096">
    <property type="component" value="Unassembled WGS sequence"/>
</dbReference>
<evidence type="ECO:0000259" key="5">
    <source>
        <dbReference type="SMART" id="SM00560"/>
    </source>
</evidence>
<evidence type="ECO:0000256" key="3">
    <source>
        <dbReference type="SAM" id="MobiDB-lite"/>
    </source>
</evidence>
<evidence type="ECO:0000256" key="1">
    <source>
        <dbReference type="ARBA" id="ARBA00022729"/>
    </source>
</evidence>
<dbReference type="Gene3D" id="2.60.120.200">
    <property type="match status" value="2"/>
</dbReference>
<dbReference type="InterPro" id="IPR006558">
    <property type="entry name" value="LamG-like"/>
</dbReference>
<dbReference type="SUPFAM" id="SSF49899">
    <property type="entry name" value="Concanavalin A-like lectins/glucanases"/>
    <property type="match status" value="2"/>
</dbReference>
<accession>A0A1N7GMF5</accession>
<dbReference type="STRING" id="58117.SAMN05421833_13066"/>
<dbReference type="GO" id="GO:0030246">
    <property type="term" value="F:carbohydrate binding"/>
    <property type="evidence" value="ECO:0007669"/>
    <property type="project" value="UniProtKB-KW"/>
</dbReference>
<dbReference type="Pfam" id="PF13385">
    <property type="entry name" value="Laminin_G_3"/>
    <property type="match status" value="1"/>
</dbReference>
<keyword evidence="1 4" id="KW-0732">Signal</keyword>
<keyword evidence="2" id="KW-1015">Disulfide bond</keyword>
<feature type="chain" id="PRO_5013360537" evidence="4">
    <location>
        <begin position="34"/>
        <end position="1258"/>
    </location>
</feature>
<feature type="region of interest" description="Disordered" evidence="3">
    <location>
        <begin position="569"/>
        <end position="589"/>
    </location>
</feature>
<reference evidence="7" key="1">
    <citation type="submission" date="2017-01" db="EMBL/GenBank/DDBJ databases">
        <authorList>
            <person name="Varghese N."/>
            <person name="Submissions S."/>
        </authorList>
    </citation>
    <scope>NUCLEOTIDE SEQUENCE [LARGE SCALE GENOMIC DNA]</scope>
    <source>
        <strain evidence="7">ATCC 12950</strain>
    </source>
</reference>
<evidence type="ECO:0000313" key="6">
    <source>
        <dbReference type="EMBL" id="SIS13719.1"/>
    </source>
</evidence>
<feature type="signal peptide" evidence="4">
    <location>
        <begin position="1"/>
        <end position="33"/>
    </location>
</feature>
<keyword evidence="7" id="KW-1185">Reference proteome</keyword>
<dbReference type="PANTHER" id="PTHR46943:SF1">
    <property type="entry name" value="PENTRAXIN-RELATED PROTEIN PTX3"/>
    <property type="match status" value="1"/>
</dbReference>
<dbReference type="InterPro" id="IPR013320">
    <property type="entry name" value="ConA-like_dom_sf"/>
</dbReference>
<feature type="compositionally biased region" description="Polar residues" evidence="3">
    <location>
        <begin position="577"/>
        <end position="587"/>
    </location>
</feature>
<dbReference type="EMBL" id="FTNI01000030">
    <property type="protein sequence ID" value="SIS13719.1"/>
    <property type="molecule type" value="Genomic_DNA"/>
</dbReference>
<feature type="compositionally biased region" description="Low complexity" evidence="3">
    <location>
        <begin position="249"/>
        <end position="322"/>
    </location>
</feature>
<feature type="domain" description="LamG-like jellyroll fold" evidence="5">
    <location>
        <begin position="1087"/>
        <end position="1249"/>
    </location>
</feature>
<dbReference type="GO" id="GO:0006955">
    <property type="term" value="P:immune response"/>
    <property type="evidence" value="ECO:0007669"/>
    <property type="project" value="InterPro"/>
</dbReference>
<dbReference type="PANTHER" id="PTHR46943">
    <property type="entry name" value="PENTRAXIN-RELATED PROTEIN PTX3"/>
    <property type="match status" value="1"/>
</dbReference>
<evidence type="ECO:0000256" key="2">
    <source>
        <dbReference type="ARBA" id="ARBA00023157"/>
    </source>
</evidence>
<proteinExistence type="predicted"/>
<sequence length="1258" mass="131361">MFRLPGLRSWRALTAVVVAGVLVGTGAPPAAMAAQEGRTGSDTGLLDGWQQALKRAAEIREPVEVTDARTEFTTTYANPDGESFRLEQSTAPVRVKGADGAWVSPDATLERRADGSVGPVAAAVGVSFSGGGDGGNLVTMNRDGRTLALGWPGTLPEPVLDGPNATYPDVLPDVDLRMTATTEGFRQVLIVKTPQAADNPALAKIRYAVKSSGLKVEQTADGGMSATDGNATEVFTSPPAAMWDSTGDPAAGQPGTAGAPAAPSSSAPSSPAPSAASTSSAKGGAPQGAPADGSPEPASPPSEGSPAEGQAADGPAPGAGHAELPIEVGKDTLTLVPDAGLLRQKDESAYPVYIDPTVTWGETDRTLLRSDGYKSYNWGNGSNNQGEGVGHCGTWNGYYCGPGYTQRLYFQFSPASLKGKQVLSAAFRVTEPWAFQCSPRWVDLVRTNNFTSSTTWSGRPKELDWMVDRNVSAGRGSACDPDEPAAPIEFKDNPDETNENLTPTVKDFAAGKFSKLTLELRAHDEGDTSAWKRFRNDAVLVVDYVGMPGVPTGVGLVTGSGTVCETKESAPAVVSDPTPTMANTPQTLAGGESGAMLRGAFYVQKKNADGTWTQAFSTIERPTTGHVGDNVKVTADAPTLSEGVLYRYDSWTRSYYSNYTKWLAGTSSYLSAGWCYFKVDPTAPKAPVVTLGAPYTACTATSCAPAGGPGQSTTVSFGPASGDANNVAYQYRASTSSTWSSDVTGATAKAVITPPAAGTYSLYVRAKDNVGRYGATTVVDFLVAAGAGPVGRWHFDEGSGVAVDRGSGHHDATLSGGAVRDARGRRGEVWYDDAGTALDTPKVDQGLGLNGTSAYAATSGPVLETRSAYTVSAWVRLDKVSDDGIVLSQDGSGGYSPFLLWHEKDYGAFCFGVKEKDEATGKAYFGVCGKNGTSRANVWTHLAGTYDPATQKLSFYVNGVPQGTATVSGLWSATGPFEIGRYKWANVFQFYFPGSIDEVAAWQRVLTPEEVATEARSESPASGRNDVELVADWDPAGVAGTQVPDSLSGYGRALALAGGASLDGEGLVLDGVDDAATTAGPVVDDLGSFTVTAKVELGRDKILEKPIGTVGQVAGQRTADGSSWGLWFELTGKETQLDDDGNEVSVPVGFWRFGRVGKDGTKTWVSSDTPASLDSPVRLTGVYDALAANGRVVRLYVGHEQNDLDMAYTAVPGSGDFAAGKGFSATSWGHFLPARITDLRLWAGAMADSDQMDAVIGD</sequence>
<dbReference type="InterPro" id="IPR042837">
    <property type="entry name" value="PTX3"/>
</dbReference>
<protein>
    <submittedName>
        <fullName evidence="6">Concanavalin A-like lectin/glucanases superfamily protein</fullName>
    </submittedName>
</protein>
<keyword evidence="6" id="KW-0430">Lectin</keyword>
<organism evidence="6 7">
    <name type="scientific">Microbispora rosea</name>
    <dbReference type="NCBI Taxonomy" id="58117"/>
    <lineage>
        <taxon>Bacteria</taxon>
        <taxon>Bacillati</taxon>
        <taxon>Actinomycetota</taxon>
        <taxon>Actinomycetes</taxon>
        <taxon>Streptosporangiales</taxon>
        <taxon>Streptosporangiaceae</taxon>
        <taxon>Microbispora</taxon>
    </lineage>
</organism>
<evidence type="ECO:0000313" key="7">
    <source>
        <dbReference type="Proteomes" id="UP000186096"/>
    </source>
</evidence>
<gene>
    <name evidence="6" type="ORF">SAMN05421833_13066</name>
</gene>